<proteinExistence type="predicted"/>
<evidence type="ECO:0000256" key="3">
    <source>
        <dbReference type="SAM" id="SignalP"/>
    </source>
</evidence>
<dbReference type="GeneID" id="37020187"/>
<protein>
    <recommendedName>
        <fullName evidence="4">Yeast cell wall synthesis Kre9/Knh1-like N-terminal domain-containing protein</fullName>
    </recommendedName>
</protein>
<evidence type="ECO:0000313" key="5">
    <source>
        <dbReference type="EMBL" id="PWN38093.1"/>
    </source>
</evidence>
<organism evidence="5 6">
    <name type="scientific">Meira miltonrushii</name>
    <dbReference type="NCBI Taxonomy" id="1280837"/>
    <lineage>
        <taxon>Eukaryota</taxon>
        <taxon>Fungi</taxon>
        <taxon>Dikarya</taxon>
        <taxon>Basidiomycota</taxon>
        <taxon>Ustilaginomycotina</taxon>
        <taxon>Exobasidiomycetes</taxon>
        <taxon>Exobasidiales</taxon>
        <taxon>Brachybasidiaceae</taxon>
        <taxon>Meira</taxon>
    </lineage>
</organism>
<feature type="chain" id="PRO_5016338619" description="Yeast cell wall synthesis Kre9/Knh1-like N-terminal domain-containing protein" evidence="3">
    <location>
        <begin position="27"/>
        <end position="272"/>
    </location>
</feature>
<name>A0A316VNV2_9BASI</name>
<feature type="region of interest" description="Disordered" evidence="2">
    <location>
        <begin position="214"/>
        <end position="240"/>
    </location>
</feature>
<dbReference type="Proteomes" id="UP000245771">
    <property type="component" value="Unassembled WGS sequence"/>
</dbReference>
<evidence type="ECO:0000256" key="1">
    <source>
        <dbReference type="ARBA" id="ARBA00022729"/>
    </source>
</evidence>
<keyword evidence="1 3" id="KW-0732">Signal</keyword>
<dbReference type="STRING" id="1280837.A0A316VNV2"/>
<gene>
    <name evidence="5" type="ORF">FA14DRAFT_159828</name>
</gene>
<dbReference type="AlphaFoldDB" id="A0A316VNV2"/>
<reference evidence="5 6" key="1">
    <citation type="journal article" date="2018" name="Mol. Biol. Evol.">
        <title>Broad Genomic Sampling Reveals a Smut Pathogenic Ancestry of the Fungal Clade Ustilaginomycotina.</title>
        <authorList>
            <person name="Kijpornyongpan T."/>
            <person name="Mondo S.J."/>
            <person name="Barry K."/>
            <person name="Sandor L."/>
            <person name="Lee J."/>
            <person name="Lipzen A."/>
            <person name="Pangilinan J."/>
            <person name="LaButti K."/>
            <person name="Hainaut M."/>
            <person name="Henrissat B."/>
            <person name="Grigoriev I.V."/>
            <person name="Spatafora J.W."/>
            <person name="Aime M.C."/>
        </authorList>
    </citation>
    <scope>NUCLEOTIDE SEQUENCE [LARGE SCALE GENOMIC DNA]</scope>
    <source>
        <strain evidence="5 6">MCA 3882</strain>
    </source>
</reference>
<feature type="signal peptide" evidence="3">
    <location>
        <begin position="1"/>
        <end position="26"/>
    </location>
</feature>
<dbReference type="Pfam" id="PF10342">
    <property type="entry name" value="Kre9_KNH"/>
    <property type="match status" value="1"/>
</dbReference>
<dbReference type="OrthoDB" id="5420143at2759"/>
<evidence type="ECO:0000313" key="6">
    <source>
        <dbReference type="Proteomes" id="UP000245771"/>
    </source>
</evidence>
<evidence type="ECO:0000259" key="4">
    <source>
        <dbReference type="Pfam" id="PF10342"/>
    </source>
</evidence>
<sequence length="272" mass="28310">MMFIKTPVKFVILCFLLSLTTNYANGQSSTSGSFTTTTNGVGTPANDVGVPASDVGVPASDVGVPASDVGTPASDVGVAATQALPASYTDDEMTYHVAGKTSKVNGSDITITSPISTTTWIANATNVVSWTGTTPERLSIQLINNNTSRLESGLSLRASVETKDGQATVLLPNLKDGTGYYIRLYDQLDISKTLATSDKFQILRQTSIPLQTPSTADVTPLATGGQPGATSTTSNGTTKGVLPNGHNDASRMHSLPCLLIFIALVSSISIMF</sequence>
<feature type="domain" description="Yeast cell wall synthesis Kre9/Knh1-like N-terminal" evidence="4">
    <location>
        <begin position="114"/>
        <end position="202"/>
    </location>
</feature>
<keyword evidence="6" id="KW-1185">Reference proteome</keyword>
<accession>A0A316VNV2</accession>
<dbReference type="EMBL" id="KZ819602">
    <property type="protein sequence ID" value="PWN38093.1"/>
    <property type="molecule type" value="Genomic_DNA"/>
</dbReference>
<dbReference type="RefSeq" id="XP_025358395.1">
    <property type="nucleotide sequence ID" value="XM_025498406.1"/>
</dbReference>
<evidence type="ECO:0000256" key="2">
    <source>
        <dbReference type="SAM" id="MobiDB-lite"/>
    </source>
</evidence>
<dbReference type="InterPro" id="IPR018466">
    <property type="entry name" value="Kre9/Knh1-like_N"/>
</dbReference>
<dbReference type="InParanoid" id="A0A316VNV2"/>
<feature type="compositionally biased region" description="Polar residues" evidence="2">
    <location>
        <begin position="228"/>
        <end position="238"/>
    </location>
</feature>